<evidence type="ECO:0000313" key="8">
    <source>
        <dbReference type="Proteomes" id="UP000026962"/>
    </source>
</evidence>
<evidence type="ECO:0000313" key="7">
    <source>
        <dbReference type="EnsemblPlants" id="OPUNC06G08990.1"/>
    </source>
</evidence>
<evidence type="ECO:0000256" key="1">
    <source>
        <dbReference type="ARBA" id="ARBA00000900"/>
    </source>
</evidence>
<sequence>MSRATRVAGRLMPEIPLLRRGRKAAARGEDVEVEVAVPVNFRCPISLEMMRDPVTAPTGITYDRESLEGWLARGHDTCPVTGRPVRLADLVPNHATRRMIQDWCVANRARGVERVPTPRVPVGEDDAEEVVAEVSAAARRGDAAACGGVAARAWALGKESERNRRCLAGAGAARALSAAFRQLAGEPVDGAANAVSGALGEILAALTVFFPLDEECRRCIASPPSLRSLASLLSHGELAARVSAAVVLRELASSGDRHALEAIARAHGMCDALVGLVTSPDKGTSEKALAVLDAALCVDAGIDSARAHALTVPVLVKKMFRVSDMATDFAVSALWRLCRAAGAASCRGEALRVGAFQKLLLLLQVGCAGVTKERASELLKMLNGSRASVECIETVDFKGLKRPF</sequence>
<dbReference type="SUPFAM" id="SSF57850">
    <property type="entry name" value="RING/U-box"/>
    <property type="match status" value="1"/>
</dbReference>
<dbReference type="InterPro" id="IPR016024">
    <property type="entry name" value="ARM-type_fold"/>
</dbReference>
<dbReference type="PROSITE" id="PS51698">
    <property type="entry name" value="U_BOX"/>
    <property type="match status" value="1"/>
</dbReference>
<proteinExistence type="predicted"/>
<dbReference type="GO" id="GO:0016567">
    <property type="term" value="P:protein ubiquitination"/>
    <property type="evidence" value="ECO:0007669"/>
    <property type="project" value="UniProtKB-UniRule"/>
</dbReference>
<dbReference type="Gene3D" id="1.25.10.10">
    <property type="entry name" value="Leucine-rich Repeat Variant"/>
    <property type="match status" value="1"/>
</dbReference>
<name>A0A0E0L9Z4_ORYPU</name>
<dbReference type="GO" id="GO:0061630">
    <property type="term" value="F:ubiquitin protein ligase activity"/>
    <property type="evidence" value="ECO:0007669"/>
    <property type="project" value="UniProtKB-UniRule"/>
</dbReference>
<dbReference type="Pfam" id="PF25598">
    <property type="entry name" value="ARM_PUB"/>
    <property type="match status" value="1"/>
</dbReference>
<dbReference type="STRING" id="4537.A0A0E0L9Z4"/>
<reference evidence="7" key="2">
    <citation type="submission" date="2018-05" db="EMBL/GenBank/DDBJ databases">
        <title>OpunRS2 (Oryza punctata Reference Sequence Version 2).</title>
        <authorList>
            <person name="Zhang J."/>
            <person name="Kudrna D."/>
            <person name="Lee S."/>
            <person name="Talag J."/>
            <person name="Welchert J."/>
            <person name="Wing R.A."/>
        </authorList>
    </citation>
    <scope>NUCLEOTIDE SEQUENCE [LARGE SCALE GENOMIC DNA]</scope>
</reference>
<reference evidence="7" key="1">
    <citation type="submission" date="2015-04" db="UniProtKB">
        <authorList>
            <consortium name="EnsemblPlants"/>
        </authorList>
    </citation>
    <scope>IDENTIFICATION</scope>
</reference>
<keyword evidence="3 5" id="KW-0808">Transferase</keyword>
<evidence type="ECO:0000256" key="5">
    <source>
        <dbReference type="RuleBase" id="RU369093"/>
    </source>
</evidence>
<feature type="domain" description="U-box" evidence="6">
    <location>
        <begin position="36"/>
        <end position="110"/>
    </location>
</feature>
<dbReference type="Pfam" id="PF04564">
    <property type="entry name" value="U-box"/>
    <property type="match status" value="1"/>
</dbReference>
<dbReference type="HOGENOM" id="CLU_006348_1_1_1"/>
<dbReference type="PANTHER" id="PTHR22849">
    <property type="entry name" value="WDSAM1 PROTEIN"/>
    <property type="match status" value="1"/>
</dbReference>
<dbReference type="SUPFAM" id="SSF48371">
    <property type="entry name" value="ARM repeat"/>
    <property type="match status" value="1"/>
</dbReference>
<accession>A0A0E0L9Z4</accession>
<dbReference type="CDD" id="cd16664">
    <property type="entry name" value="RING-Ubox_PUB"/>
    <property type="match status" value="1"/>
</dbReference>
<dbReference type="InterPro" id="IPR045185">
    <property type="entry name" value="PUB22/23/24-like"/>
</dbReference>
<dbReference type="EnsemblPlants" id="OPUNC06G08990.1">
    <property type="protein sequence ID" value="OPUNC06G08990.1"/>
    <property type="gene ID" value="OPUNC06G08990"/>
</dbReference>
<dbReference type="PANTHER" id="PTHR22849:SF16">
    <property type="entry name" value="U-BOX DOMAIN-CONTAINING PROTEIN"/>
    <property type="match status" value="1"/>
</dbReference>
<dbReference type="InterPro" id="IPR045210">
    <property type="entry name" value="RING-Ubox_PUB"/>
</dbReference>
<dbReference type="InterPro" id="IPR058678">
    <property type="entry name" value="ARM_PUB"/>
</dbReference>
<dbReference type="Gene3D" id="3.30.40.10">
    <property type="entry name" value="Zinc/RING finger domain, C3HC4 (zinc finger)"/>
    <property type="match status" value="1"/>
</dbReference>
<organism evidence="7">
    <name type="scientific">Oryza punctata</name>
    <name type="common">Red rice</name>
    <dbReference type="NCBI Taxonomy" id="4537"/>
    <lineage>
        <taxon>Eukaryota</taxon>
        <taxon>Viridiplantae</taxon>
        <taxon>Streptophyta</taxon>
        <taxon>Embryophyta</taxon>
        <taxon>Tracheophyta</taxon>
        <taxon>Spermatophyta</taxon>
        <taxon>Magnoliopsida</taxon>
        <taxon>Liliopsida</taxon>
        <taxon>Poales</taxon>
        <taxon>Poaceae</taxon>
        <taxon>BOP clade</taxon>
        <taxon>Oryzoideae</taxon>
        <taxon>Oryzeae</taxon>
        <taxon>Oryzinae</taxon>
        <taxon>Oryza</taxon>
    </lineage>
</organism>
<keyword evidence="8" id="KW-1185">Reference proteome</keyword>
<comment type="catalytic activity">
    <reaction evidence="1 5">
        <text>S-ubiquitinyl-[E2 ubiquitin-conjugating enzyme]-L-cysteine + [acceptor protein]-L-lysine = [E2 ubiquitin-conjugating enzyme]-L-cysteine + N(6)-ubiquitinyl-[acceptor protein]-L-lysine.</text>
        <dbReference type="EC" id="2.3.2.27"/>
    </reaction>
</comment>
<evidence type="ECO:0000256" key="4">
    <source>
        <dbReference type="ARBA" id="ARBA00022786"/>
    </source>
</evidence>
<evidence type="ECO:0000259" key="6">
    <source>
        <dbReference type="PROSITE" id="PS51698"/>
    </source>
</evidence>
<comment type="pathway">
    <text evidence="2 5">Protein modification; protein ubiquitination.</text>
</comment>
<dbReference type="OMA" id="NARCPVT"/>
<dbReference type="InterPro" id="IPR011989">
    <property type="entry name" value="ARM-like"/>
</dbReference>
<comment type="function">
    <text evidence="5">Functions as an E3 ubiquitin ligase.</text>
</comment>
<dbReference type="AlphaFoldDB" id="A0A0E0L9Z4"/>
<dbReference type="EC" id="2.3.2.27" evidence="5"/>
<evidence type="ECO:0000256" key="3">
    <source>
        <dbReference type="ARBA" id="ARBA00022679"/>
    </source>
</evidence>
<dbReference type="eggNOG" id="ENOG502QS2D">
    <property type="taxonomic scope" value="Eukaryota"/>
</dbReference>
<keyword evidence="4 5" id="KW-0833">Ubl conjugation pathway</keyword>
<dbReference type="FunFam" id="3.30.40.10:FF:000442">
    <property type="entry name" value="RING-type E3 ubiquitin transferase"/>
    <property type="match status" value="1"/>
</dbReference>
<protein>
    <recommendedName>
        <fullName evidence="5 6">U-box domain-containing protein</fullName>
        <ecNumber evidence="5">2.3.2.27</ecNumber>
    </recommendedName>
    <alternativeName>
        <fullName evidence="5">RING-type E3 ubiquitin transferase PUB</fullName>
    </alternativeName>
</protein>
<evidence type="ECO:0000256" key="2">
    <source>
        <dbReference type="ARBA" id="ARBA00004906"/>
    </source>
</evidence>
<dbReference type="InterPro" id="IPR003613">
    <property type="entry name" value="Ubox_domain"/>
</dbReference>
<dbReference type="InterPro" id="IPR013083">
    <property type="entry name" value="Znf_RING/FYVE/PHD"/>
</dbReference>
<dbReference type="SMART" id="SM00504">
    <property type="entry name" value="Ubox"/>
    <property type="match status" value="1"/>
</dbReference>
<dbReference type="UniPathway" id="UPA00143"/>
<dbReference type="Proteomes" id="UP000026962">
    <property type="component" value="Chromosome 6"/>
</dbReference>
<dbReference type="Gramene" id="OPUNC06G08990.1">
    <property type="protein sequence ID" value="OPUNC06G08990.1"/>
    <property type="gene ID" value="OPUNC06G08990"/>
</dbReference>